<dbReference type="AlphaFoldDB" id="A0A0N5CH76"/>
<evidence type="ECO:0000313" key="2">
    <source>
        <dbReference type="Proteomes" id="UP000046392"/>
    </source>
</evidence>
<dbReference type="WBParaSite" id="SPAL_0001719800.1">
    <property type="protein sequence ID" value="SPAL_0001719800.1"/>
    <property type="gene ID" value="SPAL_0001719800"/>
</dbReference>
<reference evidence="3" key="1">
    <citation type="submission" date="2017-02" db="UniProtKB">
        <authorList>
            <consortium name="WormBaseParasite"/>
        </authorList>
    </citation>
    <scope>IDENTIFICATION</scope>
</reference>
<feature type="signal peptide" evidence="1">
    <location>
        <begin position="1"/>
        <end position="19"/>
    </location>
</feature>
<keyword evidence="2" id="KW-1185">Reference proteome</keyword>
<evidence type="ECO:0000313" key="3">
    <source>
        <dbReference type="WBParaSite" id="SPAL_0001719800.1"/>
    </source>
</evidence>
<protein>
    <submittedName>
        <fullName evidence="3">Candidate secreted effector protein</fullName>
    </submittedName>
</protein>
<sequence>MQKLYLLLLILYFIYGSKSQVIPFKVSGRYQLLGQVINFTTSPDDNDGQSTWIFLSLNIPGLAIGTFNGYLSKITATLNDILTLRPDVSGSLGVYYNTTAGDFDIIQLCNTFKKSTIEREVLTGMLHIFIDCYDSNTDKIDWSGSPNFTAPLVPVEPVNCTSDKSCTEGYCGMFQRKAYISSEHTISTKEEYYCPNDLINFLFFELNNNLFSAPYTMSLSNASFACINKSEATNENLKVYPMFYWYLSCYDKLAFGKPEFKPFPTFDSENNSPTGYPYAVVGSGNSKMNYFIFNKKLIFAIILNIVIKKVYYDV</sequence>
<proteinExistence type="predicted"/>
<evidence type="ECO:0000256" key="1">
    <source>
        <dbReference type="SAM" id="SignalP"/>
    </source>
</evidence>
<dbReference type="Proteomes" id="UP000046392">
    <property type="component" value="Unplaced"/>
</dbReference>
<accession>A0A0N5CH76</accession>
<name>A0A0N5CH76_STREA</name>
<keyword evidence="1" id="KW-0732">Signal</keyword>
<feature type="chain" id="PRO_5005896085" evidence="1">
    <location>
        <begin position="20"/>
        <end position="314"/>
    </location>
</feature>
<organism evidence="2 3">
    <name type="scientific">Strongyloides papillosus</name>
    <name type="common">Intestinal threadworm</name>
    <dbReference type="NCBI Taxonomy" id="174720"/>
    <lineage>
        <taxon>Eukaryota</taxon>
        <taxon>Metazoa</taxon>
        <taxon>Ecdysozoa</taxon>
        <taxon>Nematoda</taxon>
        <taxon>Chromadorea</taxon>
        <taxon>Rhabditida</taxon>
        <taxon>Tylenchina</taxon>
        <taxon>Panagrolaimomorpha</taxon>
        <taxon>Strongyloidoidea</taxon>
        <taxon>Strongyloididae</taxon>
        <taxon>Strongyloides</taxon>
    </lineage>
</organism>